<dbReference type="Gene3D" id="3.30.70.270">
    <property type="match status" value="1"/>
</dbReference>
<evidence type="ECO:0000313" key="3">
    <source>
        <dbReference type="EMBL" id="KAA3483369.1"/>
    </source>
</evidence>
<dbReference type="AlphaFoldDB" id="A0A5B6WNC2"/>
<dbReference type="PANTHER" id="PTHR37984">
    <property type="entry name" value="PROTEIN CBG26694"/>
    <property type="match status" value="1"/>
</dbReference>
<name>A0A5B6WNC2_9ROSI</name>
<dbReference type="Gene3D" id="3.30.420.10">
    <property type="entry name" value="Ribonuclease H-like superfamily/Ribonuclease H"/>
    <property type="match status" value="1"/>
</dbReference>
<dbReference type="Proteomes" id="UP000325315">
    <property type="component" value="Unassembled WGS sequence"/>
</dbReference>
<dbReference type="InterPro" id="IPR043502">
    <property type="entry name" value="DNA/RNA_pol_sf"/>
</dbReference>
<feature type="domain" description="Reverse transcriptase/retrotransposon-derived protein RNase H-like" evidence="2">
    <location>
        <begin position="311"/>
        <end position="382"/>
    </location>
</feature>
<reference evidence="4" key="1">
    <citation type="journal article" date="2019" name="Plant Biotechnol. J.">
        <title>Genome sequencing of the Australian wild diploid species Gossypium australe highlights disease resistance and delayed gland morphogenesis.</title>
        <authorList>
            <person name="Cai Y."/>
            <person name="Cai X."/>
            <person name="Wang Q."/>
            <person name="Wang P."/>
            <person name="Zhang Y."/>
            <person name="Cai C."/>
            <person name="Xu Y."/>
            <person name="Wang K."/>
            <person name="Zhou Z."/>
            <person name="Wang C."/>
            <person name="Geng S."/>
            <person name="Li B."/>
            <person name="Dong Q."/>
            <person name="Hou Y."/>
            <person name="Wang H."/>
            <person name="Ai P."/>
            <person name="Liu Z."/>
            <person name="Yi F."/>
            <person name="Sun M."/>
            <person name="An G."/>
            <person name="Cheng J."/>
            <person name="Zhang Y."/>
            <person name="Shi Q."/>
            <person name="Xie Y."/>
            <person name="Shi X."/>
            <person name="Chang Y."/>
            <person name="Huang F."/>
            <person name="Chen Y."/>
            <person name="Hong S."/>
            <person name="Mi L."/>
            <person name="Sun Q."/>
            <person name="Zhang L."/>
            <person name="Zhou B."/>
            <person name="Peng R."/>
            <person name="Zhang X."/>
            <person name="Liu F."/>
        </authorList>
    </citation>
    <scope>NUCLEOTIDE SEQUENCE [LARGE SCALE GENOMIC DNA]</scope>
    <source>
        <strain evidence="4">cv. PA1801</strain>
    </source>
</reference>
<dbReference type="EMBL" id="SMMG02000002">
    <property type="protein sequence ID" value="KAA3483369.1"/>
    <property type="molecule type" value="Genomic_DNA"/>
</dbReference>
<evidence type="ECO:0000256" key="1">
    <source>
        <dbReference type="ARBA" id="ARBA00023268"/>
    </source>
</evidence>
<dbReference type="GO" id="GO:0003676">
    <property type="term" value="F:nucleic acid binding"/>
    <property type="evidence" value="ECO:0007669"/>
    <property type="project" value="InterPro"/>
</dbReference>
<dbReference type="CDD" id="cd01647">
    <property type="entry name" value="RT_LTR"/>
    <property type="match status" value="1"/>
</dbReference>
<dbReference type="InterPro" id="IPR050951">
    <property type="entry name" value="Retrovirus_Pol_polyprotein"/>
</dbReference>
<keyword evidence="1" id="KW-0511">Multifunctional enzyme</keyword>
<dbReference type="InterPro" id="IPR012337">
    <property type="entry name" value="RNaseH-like_sf"/>
</dbReference>
<dbReference type="InterPro" id="IPR041577">
    <property type="entry name" value="RT_RNaseH_2"/>
</dbReference>
<evidence type="ECO:0000259" key="2">
    <source>
        <dbReference type="Pfam" id="PF17919"/>
    </source>
</evidence>
<keyword evidence="4" id="KW-1185">Reference proteome</keyword>
<dbReference type="OrthoDB" id="437338at2759"/>
<dbReference type="SUPFAM" id="SSF53098">
    <property type="entry name" value="Ribonuclease H-like"/>
    <property type="match status" value="1"/>
</dbReference>
<dbReference type="Gene3D" id="3.10.20.370">
    <property type="match status" value="1"/>
</dbReference>
<protein>
    <submittedName>
        <fullName evidence="3">DNA/RNA polymerases superfamily protein</fullName>
    </submittedName>
</protein>
<dbReference type="InterPro" id="IPR043128">
    <property type="entry name" value="Rev_trsase/Diguanyl_cyclase"/>
</dbReference>
<sequence>MASAGISVRDRDIRHFSSKPQAISIAGVGSVRNVGLEYSTMRSEARAPVRAYSIGAWEEASSPDVITGNFSLFDTDIVALIDPGSTHSYIRKTIELKCQNGEILQIESDDLSELPTVILSMLAQKYMKKDYDAYLAYVLDTKVFESKIDFVPVVCEFSDVFLEELPGLPLIREVEFGIELVPETTLISIAPYRMALIELKELKAQLQELIDRGFLQPSYSPWGAPVLFVKKKDGTMRMCIDYRQLNKVTIKKKCPLPWNDDLFDQLKGATIFSKIDLRLGHIISTDGIRVDPSKISAIVDWKPPRNVSEVSPILVQSESGKEFVIYSDASLNGLRCVLMQEGKVIAYASRQLKPHKKNYPAHDLELAATVFALKIWQYYLYANVVADALSQKSLFALRVMNTQLMICDDGSILAELKAKLVFLQQICEAQKDDCELQVKRIQCENIPDSEFQIGTDDCLRDPRFTLQFWKKLQEALGTKLNFSTAFHPQTDGQTGKVIQIIEDMLRCCILEFEDSWEKYLPVELIRETKEKVKMIRDSLKAASDRQKSYTDLKHREIEFQVRDGVFLKVPPWKKVLRFGRKGKLSSRFIGS</sequence>
<dbReference type="SUPFAM" id="SSF56672">
    <property type="entry name" value="DNA/RNA polymerases"/>
    <property type="match status" value="1"/>
</dbReference>
<dbReference type="GO" id="GO:0003824">
    <property type="term" value="F:catalytic activity"/>
    <property type="evidence" value="ECO:0007669"/>
    <property type="project" value="UniProtKB-KW"/>
</dbReference>
<gene>
    <name evidence="3" type="ORF">EPI10_005550</name>
</gene>
<accession>A0A5B6WNC2</accession>
<proteinExistence type="predicted"/>
<dbReference type="PANTHER" id="PTHR37984:SF5">
    <property type="entry name" value="PROTEIN NYNRIN-LIKE"/>
    <property type="match status" value="1"/>
</dbReference>
<evidence type="ECO:0000313" key="4">
    <source>
        <dbReference type="Proteomes" id="UP000325315"/>
    </source>
</evidence>
<dbReference type="InterPro" id="IPR036397">
    <property type="entry name" value="RNaseH_sf"/>
</dbReference>
<organism evidence="3 4">
    <name type="scientific">Gossypium australe</name>
    <dbReference type="NCBI Taxonomy" id="47621"/>
    <lineage>
        <taxon>Eukaryota</taxon>
        <taxon>Viridiplantae</taxon>
        <taxon>Streptophyta</taxon>
        <taxon>Embryophyta</taxon>
        <taxon>Tracheophyta</taxon>
        <taxon>Spermatophyta</taxon>
        <taxon>Magnoliopsida</taxon>
        <taxon>eudicotyledons</taxon>
        <taxon>Gunneridae</taxon>
        <taxon>Pentapetalae</taxon>
        <taxon>rosids</taxon>
        <taxon>malvids</taxon>
        <taxon>Malvales</taxon>
        <taxon>Malvaceae</taxon>
        <taxon>Malvoideae</taxon>
        <taxon>Gossypium</taxon>
    </lineage>
</organism>
<dbReference type="Pfam" id="PF08284">
    <property type="entry name" value="RVP_2"/>
    <property type="match status" value="1"/>
</dbReference>
<comment type="caution">
    <text evidence="3">The sequence shown here is derived from an EMBL/GenBank/DDBJ whole genome shotgun (WGS) entry which is preliminary data.</text>
</comment>
<dbReference type="Pfam" id="PF17919">
    <property type="entry name" value="RT_RNaseH_2"/>
    <property type="match status" value="1"/>
</dbReference>
<dbReference type="Gene3D" id="3.10.10.10">
    <property type="entry name" value="HIV Type 1 Reverse Transcriptase, subunit A, domain 1"/>
    <property type="match status" value="1"/>
</dbReference>